<dbReference type="PANTHER" id="PTHR31157">
    <property type="entry name" value="SCP DOMAIN-CONTAINING PROTEIN"/>
    <property type="match status" value="1"/>
</dbReference>
<proteinExistence type="predicted"/>
<name>A0A8H8DGH5_9FUNG</name>
<evidence type="ECO:0000313" key="3">
    <source>
        <dbReference type="EMBL" id="KAG5457610.1"/>
    </source>
</evidence>
<dbReference type="Gene3D" id="3.40.33.10">
    <property type="entry name" value="CAP"/>
    <property type="match status" value="1"/>
</dbReference>
<evidence type="ECO:0000259" key="2">
    <source>
        <dbReference type="Pfam" id="PF00188"/>
    </source>
</evidence>
<gene>
    <name evidence="3" type="ORF">BJ554DRAFT_2330</name>
</gene>
<evidence type="ECO:0000313" key="4">
    <source>
        <dbReference type="Proteomes" id="UP000673691"/>
    </source>
</evidence>
<feature type="region of interest" description="Disordered" evidence="1">
    <location>
        <begin position="109"/>
        <end position="147"/>
    </location>
</feature>
<dbReference type="OrthoDB" id="568194at2759"/>
<dbReference type="InterPro" id="IPR014044">
    <property type="entry name" value="CAP_dom"/>
</dbReference>
<sequence length="181" mass="19899">MVNRERMNRGIRPLVLSPALVQSTLRHSRLQAKANKLSHSSFRGEAGGLGGRINAVGLRPIQMAENIAAGQQTAQEVMETWMASPGTELAARHAAARFLFSAELRIPQPPPPSFSPLFPHRPPQEHPQPQLHPLRGSRCQKLPQEGILDPELRAVPDASSERQPVPRAVILLSLRNSPPPR</sequence>
<dbReference type="Proteomes" id="UP000673691">
    <property type="component" value="Unassembled WGS sequence"/>
</dbReference>
<dbReference type="EMBL" id="JAEFCI010009781">
    <property type="protein sequence ID" value="KAG5457610.1"/>
    <property type="molecule type" value="Genomic_DNA"/>
</dbReference>
<accession>A0A8H8DGH5</accession>
<protein>
    <recommendedName>
        <fullName evidence="2">SCP domain-containing protein</fullName>
    </recommendedName>
</protein>
<organism evidence="3 4">
    <name type="scientific">Olpidium bornovanus</name>
    <dbReference type="NCBI Taxonomy" id="278681"/>
    <lineage>
        <taxon>Eukaryota</taxon>
        <taxon>Fungi</taxon>
        <taxon>Fungi incertae sedis</taxon>
        <taxon>Olpidiomycota</taxon>
        <taxon>Olpidiomycotina</taxon>
        <taxon>Olpidiomycetes</taxon>
        <taxon>Olpidiales</taxon>
        <taxon>Olpidiaceae</taxon>
        <taxon>Olpidium</taxon>
    </lineage>
</organism>
<feature type="domain" description="SCP" evidence="2">
    <location>
        <begin position="1"/>
        <end position="87"/>
    </location>
</feature>
<dbReference type="InterPro" id="IPR035940">
    <property type="entry name" value="CAP_sf"/>
</dbReference>
<dbReference type="Pfam" id="PF00188">
    <property type="entry name" value="CAP"/>
    <property type="match status" value="1"/>
</dbReference>
<reference evidence="3 4" key="1">
    <citation type="journal article" name="Sci. Rep.">
        <title>Genome-scale phylogenetic analyses confirm Olpidium as the closest living zoosporic fungus to the non-flagellated, terrestrial fungi.</title>
        <authorList>
            <person name="Chang Y."/>
            <person name="Rochon D."/>
            <person name="Sekimoto S."/>
            <person name="Wang Y."/>
            <person name="Chovatia M."/>
            <person name="Sandor L."/>
            <person name="Salamov A."/>
            <person name="Grigoriev I.V."/>
            <person name="Stajich J.E."/>
            <person name="Spatafora J.W."/>
        </authorList>
    </citation>
    <scope>NUCLEOTIDE SEQUENCE [LARGE SCALE GENOMIC DNA]</scope>
    <source>
        <strain evidence="3">S191</strain>
    </source>
</reference>
<dbReference type="CDD" id="cd05379">
    <property type="entry name" value="CAP_bacterial"/>
    <property type="match status" value="1"/>
</dbReference>
<comment type="caution">
    <text evidence="3">The sequence shown here is derived from an EMBL/GenBank/DDBJ whole genome shotgun (WGS) entry which is preliminary data.</text>
</comment>
<evidence type="ECO:0000256" key="1">
    <source>
        <dbReference type="SAM" id="MobiDB-lite"/>
    </source>
</evidence>
<dbReference type="AlphaFoldDB" id="A0A8H8DGH5"/>
<dbReference type="PANTHER" id="PTHR31157:SF1">
    <property type="entry name" value="SCP DOMAIN-CONTAINING PROTEIN"/>
    <property type="match status" value="1"/>
</dbReference>
<dbReference type="SUPFAM" id="SSF55797">
    <property type="entry name" value="PR-1-like"/>
    <property type="match status" value="1"/>
</dbReference>
<keyword evidence="4" id="KW-1185">Reference proteome</keyword>